<dbReference type="InterPro" id="IPR050182">
    <property type="entry name" value="Cytochrome_P450_fam2"/>
</dbReference>
<evidence type="ECO:0008006" key="17">
    <source>
        <dbReference type="Google" id="ProtNLM"/>
    </source>
</evidence>
<dbReference type="Pfam" id="PF00067">
    <property type="entry name" value="p450"/>
    <property type="match status" value="1"/>
</dbReference>
<dbReference type="OrthoDB" id="2789670at2759"/>
<keyword evidence="11 14" id="KW-0503">Monooxygenase</keyword>
<evidence type="ECO:0000313" key="16">
    <source>
        <dbReference type="Proteomes" id="UP000186922"/>
    </source>
</evidence>
<evidence type="ECO:0000256" key="10">
    <source>
        <dbReference type="ARBA" id="ARBA00023004"/>
    </source>
</evidence>
<evidence type="ECO:0000256" key="4">
    <source>
        <dbReference type="ARBA" id="ARBA00010617"/>
    </source>
</evidence>
<dbReference type="InterPro" id="IPR036396">
    <property type="entry name" value="Cyt_P450_sf"/>
</dbReference>
<dbReference type="PANTHER" id="PTHR24300:SF397">
    <property type="entry name" value="CYTOCHROME P450 2U1"/>
    <property type="match status" value="1"/>
</dbReference>
<dbReference type="GO" id="GO:0016712">
    <property type="term" value="F:oxidoreductase activity, acting on paired donors, with incorporation or reduction of molecular oxygen, reduced flavin or flavoprotein as one donor, and incorporation of one atom of oxygen"/>
    <property type="evidence" value="ECO:0007669"/>
    <property type="project" value="TreeGrafter"/>
</dbReference>
<dbReference type="PRINTS" id="PR00385">
    <property type="entry name" value="P450"/>
</dbReference>
<evidence type="ECO:0000256" key="1">
    <source>
        <dbReference type="ARBA" id="ARBA00001971"/>
    </source>
</evidence>
<keyword evidence="9 14" id="KW-0560">Oxidoreductase</keyword>
<keyword evidence="6 13" id="KW-0479">Metal-binding</keyword>
<dbReference type="SUPFAM" id="SSF48264">
    <property type="entry name" value="Cytochrome P450"/>
    <property type="match status" value="1"/>
</dbReference>
<protein>
    <recommendedName>
        <fullName evidence="17">Cytochrome P450</fullName>
    </recommendedName>
</protein>
<evidence type="ECO:0000256" key="8">
    <source>
        <dbReference type="ARBA" id="ARBA00022848"/>
    </source>
</evidence>
<dbReference type="InterPro" id="IPR001128">
    <property type="entry name" value="Cyt_P450"/>
</dbReference>
<accession>A0A1D1WBQ1</accession>
<dbReference type="PANTHER" id="PTHR24300">
    <property type="entry name" value="CYTOCHROME P450 508A4-RELATED"/>
    <property type="match status" value="1"/>
</dbReference>
<keyword evidence="8" id="KW-0492">Microsome</keyword>
<keyword evidence="12" id="KW-0472">Membrane</keyword>
<evidence type="ECO:0000256" key="6">
    <source>
        <dbReference type="ARBA" id="ARBA00022723"/>
    </source>
</evidence>
<gene>
    <name evidence="15" type="primary">RvY_18766</name>
    <name evidence="15" type="synonym">RvY_18766.1</name>
    <name evidence="15" type="ORF">RvY_18766-1</name>
</gene>
<dbReference type="InterPro" id="IPR017972">
    <property type="entry name" value="Cyt_P450_CS"/>
</dbReference>
<dbReference type="GO" id="GO:0020037">
    <property type="term" value="F:heme binding"/>
    <property type="evidence" value="ECO:0007669"/>
    <property type="project" value="InterPro"/>
</dbReference>
<dbReference type="PRINTS" id="PR00463">
    <property type="entry name" value="EP450I"/>
</dbReference>
<evidence type="ECO:0000256" key="13">
    <source>
        <dbReference type="PIRSR" id="PIRSR602401-1"/>
    </source>
</evidence>
<comment type="subcellular location">
    <subcellularLocation>
        <location evidence="3">Endoplasmic reticulum membrane</location>
        <topology evidence="3">Peripheral membrane protein</topology>
    </subcellularLocation>
    <subcellularLocation>
        <location evidence="2">Microsome membrane</location>
        <topology evidence="2">Peripheral membrane protein</topology>
    </subcellularLocation>
</comment>
<name>A0A1D1WBQ1_RAMVA</name>
<evidence type="ECO:0000256" key="3">
    <source>
        <dbReference type="ARBA" id="ARBA00004406"/>
    </source>
</evidence>
<dbReference type="EMBL" id="BDGG01000021">
    <property type="protein sequence ID" value="GAV09179.1"/>
    <property type="molecule type" value="Genomic_DNA"/>
</dbReference>
<dbReference type="GO" id="GO:0008395">
    <property type="term" value="F:steroid hydroxylase activity"/>
    <property type="evidence" value="ECO:0007669"/>
    <property type="project" value="TreeGrafter"/>
</dbReference>
<dbReference type="InterPro" id="IPR002401">
    <property type="entry name" value="Cyt_P450_E_grp-I"/>
</dbReference>
<evidence type="ECO:0000313" key="15">
    <source>
        <dbReference type="EMBL" id="GAV09179.1"/>
    </source>
</evidence>
<evidence type="ECO:0000256" key="12">
    <source>
        <dbReference type="ARBA" id="ARBA00023136"/>
    </source>
</evidence>
<dbReference type="Proteomes" id="UP000186922">
    <property type="component" value="Unassembled WGS sequence"/>
</dbReference>
<dbReference type="GO" id="GO:0005506">
    <property type="term" value="F:iron ion binding"/>
    <property type="evidence" value="ECO:0007669"/>
    <property type="project" value="InterPro"/>
</dbReference>
<comment type="caution">
    <text evidence="15">The sequence shown here is derived from an EMBL/GenBank/DDBJ whole genome shotgun (WGS) entry which is preliminary data.</text>
</comment>
<dbReference type="STRING" id="947166.A0A1D1WBQ1"/>
<keyword evidence="16" id="KW-1185">Reference proteome</keyword>
<dbReference type="PROSITE" id="PS00086">
    <property type="entry name" value="CYTOCHROME_P450"/>
    <property type="match status" value="1"/>
</dbReference>
<evidence type="ECO:0000256" key="14">
    <source>
        <dbReference type="RuleBase" id="RU000461"/>
    </source>
</evidence>
<keyword evidence="7" id="KW-0256">Endoplasmic reticulum</keyword>
<dbReference type="AlphaFoldDB" id="A0A1D1WBQ1"/>
<dbReference type="GO" id="GO:0006805">
    <property type="term" value="P:xenobiotic metabolic process"/>
    <property type="evidence" value="ECO:0007669"/>
    <property type="project" value="TreeGrafter"/>
</dbReference>
<keyword evidence="5 13" id="KW-0349">Heme</keyword>
<feature type="binding site" description="axial binding residue" evidence="13">
    <location>
        <position position="207"/>
    </location>
    <ligand>
        <name>heme</name>
        <dbReference type="ChEBI" id="CHEBI:30413"/>
    </ligand>
    <ligandPart>
        <name>Fe</name>
        <dbReference type="ChEBI" id="CHEBI:18248"/>
    </ligandPart>
</feature>
<sequence>MNGRIANIQKPLRELVAEHRKSFDPHNPRDYVDHYFCAQESRINEKGDVGTFTDDQLIRNLSDLYVAGFETTTTFLRWAMVYMIFNPEVQTKVQAEVDWAVVSSRWSAVADQSKMPHSTAVINEVTRITYFVPFGVPHCTTEDVPFKGYTIPKGTEVWPLLCQHFVSPAVWGDADVFRPERFLDEKGQVIQSLADEVQPFSVGRRACLGEPLAKMEVFIFFTAIMQHFTLSSRTTPSREPALASVLAPKPFKVTVTPPC</sequence>
<proteinExistence type="inferred from homology"/>
<evidence type="ECO:0000256" key="9">
    <source>
        <dbReference type="ARBA" id="ARBA00023002"/>
    </source>
</evidence>
<comment type="cofactor">
    <cofactor evidence="1 13">
        <name>heme</name>
        <dbReference type="ChEBI" id="CHEBI:30413"/>
    </cofactor>
</comment>
<evidence type="ECO:0000256" key="11">
    <source>
        <dbReference type="ARBA" id="ARBA00023033"/>
    </source>
</evidence>
<dbReference type="Gene3D" id="1.10.630.10">
    <property type="entry name" value="Cytochrome P450"/>
    <property type="match status" value="1"/>
</dbReference>
<reference evidence="15 16" key="1">
    <citation type="journal article" date="2016" name="Nat. Commun.">
        <title>Extremotolerant tardigrade genome and improved radiotolerance of human cultured cells by tardigrade-unique protein.</title>
        <authorList>
            <person name="Hashimoto T."/>
            <person name="Horikawa D.D."/>
            <person name="Saito Y."/>
            <person name="Kuwahara H."/>
            <person name="Kozuka-Hata H."/>
            <person name="Shin-I T."/>
            <person name="Minakuchi Y."/>
            <person name="Ohishi K."/>
            <person name="Motoyama A."/>
            <person name="Aizu T."/>
            <person name="Enomoto A."/>
            <person name="Kondo K."/>
            <person name="Tanaka S."/>
            <person name="Hara Y."/>
            <person name="Koshikawa S."/>
            <person name="Sagara H."/>
            <person name="Miura T."/>
            <person name="Yokobori S."/>
            <person name="Miyagawa K."/>
            <person name="Suzuki Y."/>
            <person name="Kubo T."/>
            <person name="Oyama M."/>
            <person name="Kohara Y."/>
            <person name="Fujiyama A."/>
            <person name="Arakawa K."/>
            <person name="Katayama T."/>
            <person name="Toyoda A."/>
            <person name="Kunieda T."/>
        </authorList>
    </citation>
    <scope>NUCLEOTIDE SEQUENCE [LARGE SCALE GENOMIC DNA]</scope>
    <source>
        <strain evidence="15 16">YOKOZUNA-1</strain>
    </source>
</reference>
<keyword evidence="10 13" id="KW-0408">Iron</keyword>
<organism evidence="15 16">
    <name type="scientific">Ramazzottius varieornatus</name>
    <name type="common">Water bear</name>
    <name type="synonym">Tardigrade</name>
    <dbReference type="NCBI Taxonomy" id="947166"/>
    <lineage>
        <taxon>Eukaryota</taxon>
        <taxon>Metazoa</taxon>
        <taxon>Ecdysozoa</taxon>
        <taxon>Tardigrada</taxon>
        <taxon>Eutardigrada</taxon>
        <taxon>Parachela</taxon>
        <taxon>Hypsibioidea</taxon>
        <taxon>Ramazzottiidae</taxon>
        <taxon>Ramazzottius</taxon>
    </lineage>
</organism>
<dbReference type="GO" id="GO:0006082">
    <property type="term" value="P:organic acid metabolic process"/>
    <property type="evidence" value="ECO:0007669"/>
    <property type="project" value="TreeGrafter"/>
</dbReference>
<comment type="similarity">
    <text evidence="4 14">Belongs to the cytochrome P450 family.</text>
</comment>
<evidence type="ECO:0000256" key="7">
    <source>
        <dbReference type="ARBA" id="ARBA00022824"/>
    </source>
</evidence>
<evidence type="ECO:0000256" key="2">
    <source>
        <dbReference type="ARBA" id="ARBA00004174"/>
    </source>
</evidence>
<dbReference type="GO" id="GO:0005789">
    <property type="term" value="C:endoplasmic reticulum membrane"/>
    <property type="evidence" value="ECO:0007669"/>
    <property type="project" value="UniProtKB-SubCell"/>
</dbReference>
<dbReference type="FunFam" id="1.10.630.10:FF:000238">
    <property type="entry name" value="Cytochrome P450 2A6"/>
    <property type="match status" value="1"/>
</dbReference>
<evidence type="ECO:0000256" key="5">
    <source>
        <dbReference type="ARBA" id="ARBA00022617"/>
    </source>
</evidence>